<dbReference type="GO" id="GO:0009103">
    <property type="term" value="P:lipopolysaccharide biosynthetic process"/>
    <property type="evidence" value="ECO:0007669"/>
    <property type="project" value="TreeGrafter"/>
</dbReference>
<evidence type="ECO:0000313" key="3">
    <source>
        <dbReference type="EMBL" id="SVC30279.1"/>
    </source>
</evidence>
<feature type="non-terminal residue" evidence="3">
    <location>
        <position position="241"/>
    </location>
</feature>
<dbReference type="EMBL" id="UINC01084019">
    <property type="protein sequence ID" value="SVC30279.1"/>
    <property type="molecule type" value="Genomic_DNA"/>
</dbReference>
<keyword evidence="1" id="KW-0808">Transferase</keyword>
<dbReference type="InterPro" id="IPR001296">
    <property type="entry name" value="Glyco_trans_1"/>
</dbReference>
<sequence>MEEKSRILKKVNDDQSRPVLFKDSFGGSENQFRLLLKNLPDESFKDINLILNNANHDLIEKDKINVLWMQHFVDQKEAQNLGSKDFVSKLDWIVFNSSWNFEKFVYQFKIPESKSVVIKNAIEKINFEEKPKDKINLIYHTTPWRGLKFLLEVFKNLNRPDVELNICSSIKIYGKKFDDAFSKKYEKIFEECKNTKNANYLGFVENSNIIKLLKKTHIFSFPSVWPETSCISAIESMAAGC</sequence>
<dbReference type="Gene3D" id="3.40.50.2000">
    <property type="entry name" value="Glycogen Phosphorylase B"/>
    <property type="match status" value="1"/>
</dbReference>
<proteinExistence type="predicted"/>
<feature type="domain" description="Glycosyl transferase family 1" evidence="2">
    <location>
        <begin position="126"/>
        <end position="241"/>
    </location>
</feature>
<protein>
    <recommendedName>
        <fullName evidence="2">Glycosyl transferase family 1 domain-containing protein</fullName>
    </recommendedName>
</protein>
<dbReference type="AlphaFoldDB" id="A0A382L113"/>
<evidence type="ECO:0000259" key="2">
    <source>
        <dbReference type="Pfam" id="PF00534"/>
    </source>
</evidence>
<dbReference type="GO" id="GO:0016757">
    <property type="term" value="F:glycosyltransferase activity"/>
    <property type="evidence" value="ECO:0007669"/>
    <property type="project" value="InterPro"/>
</dbReference>
<dbReference type="SUPFAM" id="SSF53756">
    <property type="entry name" value="UDP-Glycosyltransferase/glycogen phosphorylase"/>
    <property type="match status" value="1"/>
</dbReference>
<reference evidence="3" key="1">
    <citation type="submission" date="2018-05" db="EMBL/GenBank/DDBJ databases">
        <authorList>
            <person name="Lanie J.A."/>
            <person name="Ng W.-L."/>
            <person name="Kazmierczak K.M."/>
            <person name="Andrzejewski T.M."/>
            <person name="Davidsen T.M."/>
            <person name="Wayne K.J."/>
            <person name="Tettelin H."/>
            <person name="Glass J.I."/>
            <person name="Rusch D."/>
            <person name="Podicherti R."/>
            <person name="Tsui H.-C.T."/>
            <person name="Winkler M.E."/>
        </authorList>
    </citation>
    <scope>NUCLEOTIDE SEQUENCE</scope>
</reference>
<name>A0A382L113_9ZZZZ</name>
<evidence type="ECO:0000256" key="1">
    <source>
        <dbReference type="ARBA" id="ARBA00022679"/>
    </source>
</evidence>
<dbReference type="PANTHER" id="PTHR46401">
    <property type="entry name" value="GLYCOSYLTRANSFERASE WBBK-RELATED"/>
    <property type="match status" value="1"/>
</dbReference>
<gene>
    <name evidence="3" type="ORF">METZ01_LOCUS283133</name>
</gene>
<dbReference type="Pfam" id="PF00534">
    <property type="entry name" value="Glycos_transf_1"/>
    <property type="match status" value="1"/>
</dbReference>
<accession>A0A382L113</accession>
<organism evidence="3">
    <name type="scientific">marine metagenome</name>
    <dbReference type="NCBI Taxonomy" id="408172"/>
    <lineage>
        <taxon>unclassified sequences</taxon>
        <taxon>metagenomes</taxon>
        <taxon>ecological metagenomes</taxon>
    </lineage>
</organism>
<dbReference type="PANTHER" id="PTHR46401:SF2">
    <property type="entry name" value="GLYCOSYLTRANSFERASE WBBK-RELATED"/>
    <property type="match status" value="1"/>
</dbReference>